<dbReference type="RefSeq" id="WP_198875641.1">
    <property type="nucleotide sequence ID" value="NZ_JAEKMH010000001.1"/>
</dbReference>
<dbReference type="Proteomes" id="UP000602124">
    <property type="component" value="Unassembled WGS sequence"/>
</dbReference>
<dbReference type="EMBL" id="JAEKMH010000001">
    <property type="protein sequence ID" value="MBJ3784484.1"/>
    <property type="molecule type" value="Genomic_DNA"/>
</dbReference>
<evidence type="ECO:0000259" key="1">
    <source>
        <dbReference type="Pfam" id="PF01458"/>
    </source>
</evidence>
<dbReference type="GO" id="GO:0016226">
    <property type="term" value="P:iron-sulfur cluster assembly"/>
    <property type="evidence" value="ECO:0007669"/>
    <property type="project" value="InterPro"/>
</dbReference>
<dbReference type="NCBIfam" id="TIGR01981">
    <property type="entry name" value="sufD"/>
    <property type="match status" value="1"/>
</dbReference>
<protein>
    <submittedName>
        <fullName evidence="2">Fe-S cluster assembly protein SufD</fullName>
    </submittedName>
</protein>
<dbReference type="SUPFAM" id="SSF101960">
    <property type="entry name" value="Stabilizer of iron transporter SufD"/>
    <property type="match status" value="1"/>
</dbReference>
<dbReference type="InterPro" id="IPR000825">
    <property type="entry name" value="SUF_FeS_clus_asmbl_SufBD_core"/>
</dbReference>
<dbReference type="Pfam" id="PF01458">
    <property type="entry name" value="SUFBD_core"/>
    <property type="match status" value="1"/>
</dbReference>
<evidence type="ECO:0000313" key="2">
    <source>
        <dbReference type="EMBL" id="MBJ3784484.1"/>
    </source>
</evidence>
<name>A0A934IYX0_9HYPH</name>
<sequence length="403" mass="42592">MRANFPVRLGPAEESLIAQLKAAGATQAAERITVAGLPTRRVESYHYTDLKTLLRSIPPLATAANEASAPALRIPGAYTLMIANGVIQNASTAPAGVIVGKADGGVLTTRDDVMVHVNNALANSALTLTLENTVDPVIQVERRVEGEAAHVADALKIFVADNATTTIIETFSGSDAAHVGNHATYLALGKNAVVTHITVDLSARAATHFATNEYHLADGAKLRTLVIHLGAGLSRTNVFPTMGGADAHADITGLNLVSDGQHADITMETHHAVPHTSSQPLFKSISRGRSKAIVQGKLVVARDAQKTDAKFMHQGLMLSDEAEILSKPELEIYADDVVCGHGSTCGKLDEDSLFYLLSRGIPKAEAETMLVRGFIAELLDPVEDSELNEALQGIVDGWLLGGK</sequence>
<proteinExistence type="predicted"/>
<evidence type="ECO:0000313" key="3">
    <source>
        <dbReference type="Proteomes" id="UP000602124"/>
    </source>
</evidence>
<dbReference type="InterPro" id="IPR037284">
    <property type="entry name" value="SUF_FeS_clus_asmbl_SufBD_sf"/>
</dbReference>
<dbReference type="PANTHER" id="PTHR43575">
    <property type="entry name" value="PROTEIN ABCI7, CHLOROPLASTIC"/>
    <property type="match status" value="1"/>
</dbReference>
<comment type="caution">
    <text evidence="2">The sequence shown here is derived from an EMBL/GenBank/DDBJ whole genome shotgun (WGS) entry which is preliminary data.</text>
</comment>
<dbReference type="AlphaFoldDB" id="A0A934IYX0"/>
<feature type="domain" description="SUF system FeS cluster assembly SufBD core" evidence="1">
    <location>
        <begin position="148"/>
        <end position="374"/>
    </location>
</feature>
<organism evidence="2 3">
    <name type="scientific">Devosia sediminis</name>
    <dbReference type="NCBI Taxonomy" id="2798801"/>
    <lineage>
        <taxon>Bacteria</taxon>
        <taxon>Pseudomonadati</taxon>
        <taxon>Pseudomonadota</taxon>
        <taxon>Alphaproteobacteria</taxon>
        <taxon>Hyphomicrobiales</taxon>
        <taxon>Devosiaceae</taxon>
        <taxon>Devosia</taxon>
    </lineage>
</organism>
<dbReference type="PANTHER" id="PTHR43575:SF1">
    <property type="entry name" value="PROTEIN ABCI7, CHLOROPLASTIC"/>
    <property type="match status" value="1"/>
</dbReference>
<dbReference type="InterPro" id="IPR055346">
    <property type="entry name" value="Fe-S_cluster_assembly_SufBD"/>
</dbReference>
<gene>
    <name evidence="2" type="primary">sufD</name>
    <name evidence="2" type="ORF">JEQ47_07120</name>
</gene>
<keyword evidence="3" id="KW-1185">Reference proteome</keyword>
<accession>A0A934IYX0</accession>
<dbReference type="InterPro" id="IPR011542">
    <property type="entry name" value="SUF_FeS_clus_asmbl_SufD"/>
</dbReference>
<reference evidence="2" key="1">
    <citation type="submission" date="2020-12" db="EMBL/GenBank/DDBJ databases">
        <title>Devosia sp. MSA67 isolated from Mo River.</title>
        <authorList>
            <person name="Ma F."/>
            <person name="Zi Z."/>
        </authorList>
    </citation>
    <scope>NUCLEOTIDE SEQUENCE</scope>
    <source>
        <strain evidence="2">MSA67</strain>
    </source>
</reference>